<dbReference type="InterPro" id="IPR032466">
    <property type="entry name" value="Metal_Hydrolase"/>
</dbReference>
<name>A0AAU9EVF5_9FIRM</name>
<evidence type="ECO:0000256" key="3">
    <source>
        <dbReference type="ARBA" id="ARBA00022801"/>
    </source>
</evidence>
<evidence type="ECO:0000313" key="10">
    <source>
        <dbReference type="EMBL" id="BEP29075.1"/>
    </source>
</evidence>
<gene>
    <name evidence="10" type="primary">nagA_1</name>
    <name evidence="10" type="ORF">HLPR_14060</name>
</gene>
<dbReference type="AlphaFoldDB" id="A0AAU9EVF5"/>
<evidence type="ECO:0000256" key="6">
    <source>
        <dbReference type="PIRSR" id="PIRSR038994-1"/>
    </source>
</evidence>
<dbReference type="Proteomes" id="UP001321786">
    <property type="component" value="Chromosome"/>
</dbReference>
<dbReference type="SUPFAM" id="SSF51556">
    <property type="entry name" value="Metallo-dependent hydrolases"/>
    <property type="match status" value="1"/>
</dbReference>
<feature type="binding site" evidence="8">
    <location>
        <position position="127"/>
    </location>
    <ligand>
        <name>Zn(2+)</name>
        <dbReference type="ChEBI" id="CHEBI:29105"/>
    </ligand>
</feature>
<keyword evidence="3 5" id="KW-0378">Hydrolase</keyword>
<feature type="domain" description="Amidohydrolase-related" evidence="9">
    <location>
        <begin position="47"/>
        <end position="369"/>
    </location>
</feature>
<dbReference type="GO" id="GO:0008448">
    <property type="term" value="F:N-acetylglucosamine-6-phosphate deacetylase activity"/>
    <property type="evidence" value="ECO:0007669"/>
    <property type="project" value="InterPro"/>
</dbReference>
<evidence type="ECO:0000313" key="11">
    <source>
        <dbReference type="Proteomes" id="UP001321786"/>
    </source>
</evidence>
<dbReference type="PIRSF" id="PIRSF038994">
    <property type="entry name" value="NagA"/>
    <property type="match status" value="1"/>
</dbReference>
<evidence type="ECO:0000256" key="4">
    <source>
        <dbReference type="ARBA" id="ARBA00023277"/>
    </source>
</evidence>
<feature type="active site" description="Proton donor/acceptor" evidence="6">
    <location>
        <position position="265"/>
    </location>
</feature>
<dbReference type="GO" id="GO:0006046">
    <property type="term" value="P:N-acetylglucosamine catabolic process"/>
    <property type="evidence" value="ECO:0007669"/>
    <property type="project" value="TreeGrafter"/>
</dbReference>
<keyword evidence="11" id="KW-1185">Reference proteome</keyword>
<dbReference type="CDD" id="cd00854">
    <property type="entry name" value="NagA"/>
    <property type="match status" value="1"/>
</dbReference>
<dbReference type="InterPro" id="IPR011059">
    <property type="entry name" value="Metal-dep_hydrolase_composite"/>
</dbReference>
<feature type="binding site" evidence="7">
    <location>
        <position position="242"/>
    </location>
    <ligand>
        <name>substrate</name>
    </ligand>
</feature>
<keyword evidence="2 8" id="KW-0479">Metal-binding</keyword>
<dbReference type="GO" id="GO:0046872">
    <property type="term" value="F:metal ion binding"/>
    <property type="evidence" value="ECO:0007669"/>
    <property type="project" value="UniProtKB-KW"/>
</dbReference>
<dbReference type="InterPro" id="IPR003764">
    <property type="entry name" value="GlcNAc_6-P_deAcase"/>
</dbReference>
<dbReference type="EMBL" id="AP028654">
    <property type="protein sequence ID" value="BEP29075.1"/>
    <property type="molecule type" value="Genomic_DNA"/>
</dbReference>
<accession>A0AAU9EVF5</accession>
<evidence type="ECO:0000259" key="9">
    <source>
        <dbReference type="Pfam" id="PF01979"/>
    </source>
</evidence>
<evidence type="ECO:0000256" key="2">
    <source>
        <dbReference type="ARBA" id="ARBA00022723"/>
    </source>
</evidence>
<feature type="binding site" evidence="7">
    <location>
        <position position="138"/>
    </location>
    <ligand>
        <name>substrate</name>
    </ligand>
</feature>
<evidence type="ECO:0000256" key="7">
    <source>
        <dbReference type="PIRSR" id="PIRSR038994-2"/>
    </source>
</evidence>
<comment type="cofactor">
    <cofactor evidence="8">
        <name>a divalent metal cation</name>
        <dbReference type="ChEBI" id="CHEBI:60240"/>
    </cofactor>
    <text evidence="8">Binds 1 divalent metal cation per subunit.</text>
</comment>
<feature type="binding site" evidence="7">
    <location>
        <begin position="298"/>
        <end position="300"/>
    </location>
    <ligand>
        <name>substrate</name>
    </ligand>
</feature>
<comment type="similarity">
    <text evidence="1 5">Belongs to the metallo-dependent hydrolases superfamily. NagA family.</text>
</comment>
<feature type="binding site" evidence="8">
    <location>
        <position position="208"/>
    </location>
    <ligand>
        <name>Zn(2+)</name>
        <dbReference type="ChEBI" id="CHEBI:29105"/>
    </ligand>
</feature>
<protein>
    <submittedName>
        <fullName evidence="10">N-acetylglucosamine-6-phosphate deacetylase</fullName>
    </submittedName>
</protein>
<dbReference type="PANTHER" id="PTHR11113:SF14">
    <property type="entry name" value="N-ACETYLGLUCOSAMINE-6-PHOSPHATE DEACETYLASE"/>
    <property type="match status" value="1"/>
</dbReference>
<feature type="binding site" evidence="7">
    <location>
        <begin position="211"/>
        <end position="212"/>
    </location>
    <ligand>
        <name>substrate</name>
    </ligand>
</feature>
<dbReference type="KEGG" id="hprf:HLPR_14060"/>
<dbReference type="RefSeq" id="WP_338534743.1">
    <property type="nucleotide sequence ID" value="NZ_AP028654.1"/>
</dbReference>
<evidence type="ECO:0000256" key="8">
    <source>
        <dbReference type="PIRSR" id="PIRSR038994-3"/>
    </source>
</evidence>
<reference evidence="10 11" key="1">
    <citation type="submission" date="2023-08" db="EMBL/GenBank/DDBJ databases">
        <title>Helicovermis profunda gen. nov., sp. nov., a novel mesophilic, fermentative bacterium within the Bacillota from a deep-sea hydrothermal vent chimney.</title>
        <authorList>
            <person name="Miyazaki U."/>
            <person name="Mizutani D."/>
            <person name="Hashimoto Y."/>
            <person name="Tame A."/>
            <person name="Sawayama S."/>
            <person name="Miyazaki J."/>
            <person name="Takai K."/>
            <person name="Nakagawa S."/>
        </authorList>
    </citation>
    <scope>NUCLEOTIDE SEQUENCE [LARGE SCALE GENOMIC DNA]</scope>
    <source>
        <strain evidence="10 11">S502</strain>
    </source>
</reference>
<dbReference type="PANTHER" id="PTHR11113">
    <property type="entry name" value="N-ACETYLGLUCOSAMINE-6-PHOSPHATE DEACETYLASE"/>
    <property type="match status" value="1"/>
</dbReference>
<proteinExistence type="inferred from homology"/>
<sequence length="372" mass="41363">MKAFINGKIILENQILDNKVLIFDSTIISIKDAAPKGCKIIDVEGNYISPGFIDIHIHGFKGYDVMDSSLESLENISKEIIKTGVTRYLATTMTMKLSKIIDSLEVIKVAINKNNYKGAKIMGAYLEGPFISKEYKGAQSEKYIRKPSWKDIDKYNDIIKIITLAVEEDDNFDFIKNNPGINLSIGHSNANYETALIAYKMGVKHCTHCFNAMTGLHHRKPGIVGACFSKKYETEFIADKIHINPAFLETFINIIGVDQGIIITDSIRAGGMEEGVYELGGQEVYVDKTSARLKSGVLAGSILTMDKAIKNINELTKLPLYDIIKMATLNPAKSIDKDSNYGVIEIGKLSDFVILNKNLDVVSTWIEGEKIF</sequence>
<dbReference type="NCBIfam" id="TIGR00221">
    <property type="entry name" value="nagA"/>
    <property type="match status" value="1"/>
</dbReference>
<dbReference type="InterPro" id="IPR006680">
    <property type="entry name" value="Amidohydro-rel"/>
</dbReference>
<feature type="binding site" evidence="7">
    <location>
        <position position="219"/>
    </location>
    <ligand>
        <name>substrate</name>
    </ligand>
</feature>
<feature type="binding site" evidence="8">
    <location>
        <position position="187"/>
    </location>
    <ligand>
        <name>Zn(2+)</name>
        <dbReference type="ChEBI" id="CHEBI:29105"/>
    </ligand>
</feature>
<organism evidence="10 11">
    <name type="scientific">Helicovermis profundi</name>
    <dbReference type="NCBI Taxonomy" id="3065157"/>
    <lineage>
        <taxon>Bacteria</taxon>
        <taxon>Bacillati</taxon>
        <taxon>Bacillota</taxon>
        <taxon>Clostridia</taxon>
        <taxon>Helicovermis</taxon>
    </lineage>
</organism>
<evidence type="ECO:0000256" key="5">
    <source>
        <dbReference type="PIRNR" id="PIRNR038994"/>
    </source>
</evidence>
<dbReference type="Gene3D" id="2.30.40.10">
    <property type="entry name" value="Urease, subunit C, domain 1"/>
    <property type="match status" value="1"/>
</dbReference>
<dbReference type="SUPFAM" id="SSF51338">
    <property type="entry name" value="Composite domain of metallo-dependent hydrolases"/>
    <property type="match status" value="1"/>
</dbReference>
<dbReference type="Gene3D" id="3.20.20.140">
    <property type="entry name" value="Metal-dependent hydrolases"/>
    <property type="match status" value="1"/>
</dbReference>
<evidence type="ECO:0000256" key="1">
    <source>
        <dbReference type="ARBA" id="ARBA00010716"/>
    </source>
</evidence>
<keyword evidence="4 5" id="KW-0119">Carbohydrate metabolism</keyword>
<dbReference type="Pfam" id="PF01979">
    <property type="entry name" value="Amidohydro_1"/>
    <property type="match status" value="1"/>
</dbReference>